<dbReference type="Proteomes" id="UP000480684">
    <property type="component" value="Unassembled WGS sequence"/>
</dbReference>
<feature type="signal peptide" evidence="1">
    <location>
        <begin position="1"/>
        <end position="19"/>
    </location>
</feature>
<keyword evidence="3" id="KW-1185">Reference proteome</keyword>
<dbReference type="PROSITE" id="PS51257">
    <property type="entry name" value="PROKAR_LIPOPROTEIN"/>
    <property type="match status" value="1"/>
</dbReference>
<evidence type="ECO:0000313" key="2">
    <source>
        <dbReference type="EMBL" id="NFV80985.1"/>
    </source>
</evidence>
<dbReference type="RefSeq" id="WP_163680183.1">
    <property type="nucleotide sequence ID" value="NZ_JAAIYP010000038.1"/>
</dbReference>
<gene>
    <name evidence="2" type="ORF">G4223_12780</name>
</gene>
<protein>
    <recommendedName>
        <fullName evidence="4">Lipoprotein</fullName>
    </recommendedName>
</protein>
<proteinExistence type="predicted"/>
<reference evidence="2 3" key="1">
    <citation type="submission" date="2020-02" db="EMBL/GenBank/DDBJ databases">
        <authorList>
            <person name="Dziuba M."/>
            <person name="Kuznetsov B."/>
            <person name="Mardanov A."/>
            <person name="Ravin N."/>
            <person name="Grouzdev D."/>
        </authorList>
    </citation>
    <scope>NUCLEOTIDE SEQUENCE [LARGE SCALE GENOMIC DNA]</scope>
    <source>
        <strain evidence="2 3">SpK</strain>
    </source>
</reference>
<accession>A0A7C9QUM5</accession>
<sequence length="104" mass="11478">MSRWSVCTVVALVSTIALAGCGESKEEILDKAIKKAKARCGNELTDMFSYKNAGIDDERNVEVAAQDIAAKRFEIIVPVYAMSDRFPCYAVIEGDKARVSFKRP</sequence>
<evidence type="ECO:0000313" key="3">
    <source>
        <dbReference type="Proteomes" id="UP000480684"/>
    </source>
</evidence>
<dbReference type="EMBL" id="JAAIYP010000038">
    <property type="protein sequence ID" value="NFV80985.1"/>
    <property type="molecule type" value="Genomic_DNA"/>
</dbReference>
<organism evidence="2 3">
    <name type="scientific">Magnetospirillum aberrantis SpK</name>
    <dbReference type="NCBI Taxonomy" id="908842"/>
    <lineage>
        <taxon>Bacteria</taxon>
        <taxon>Pseudomonadati</taxon>
        <taxon>Pseudomonadota</taxon>
        <taxon>Alphaproteobacteria</taxon>
        <taxon>Rhodospirillales</taxon>
        <taxon>Rhodospirillaceae</taxon>
        <taxon>Magnetospirillum</taxon>
    </lineage>
</organism>
<evidence type="ECO:0000256" key="1">
    <source>
        <dbReference type="SAM" id="SignalP"/>
    </source>
</evidence>
<comment type="caution">
    <text evidence="2">The sequence shown here is derived from an EMBL/GenBank/DDBJ whole genome shotgun (WGS) entry which is preliminary data.</text>
</comment>
<feature type="chain" id="PRO_5028816255" description="Lipoprotein" evidence="1">
    <location>
        <begin position="20"/>
        <end position="104"/>
    </location>
</feature>
<keyword evidence="1" id="KW-0732">Signal</keyword>
<evidence type="ECO:0008006" key="4">
    <source>
        <dbReference type="Google" id="ProtNLM"/>
    </source>
</evidence>
<name>A0A7C9QUM5_9PROT</name>
<dbReference type="AlphaFoldDB" id="A0A7C9QUM5"/>